<feature type="transmembrane region" description="Helical" evidence="1">
    <location>
        <begin position="220"/>
        <end position="238"/>
    </location>
</feature>
<keyword evidence="1" id="KW-0812">Transmembrane</keyword>
<evidence type="ECO:0000313" key="3">
    <source>
        <dbReference type="Proteomes" id="UP000779233"/>
    </source>
</evidence>
<accession>A0A8S4H8Z0</accession>
<dbReference type="Pfam" id="PF12420">
    <property type="entry name" value="DUF3671"/>
    <property type="match status" value="1"/>
</dbReference>
<name>A0A8S4H8Z0_PLAVI</name>
<feature type="transmembrane region" description="Helical" evidence="1">
    <location>
        <begin position="12"/>
        <end position="30"/>
    </location>
</feature>
<protein>
    <submittedName>
        <fullName evidence="2">(malaria parasite P. vivax) hypothetical protein</fullName>
    </submittedName>
</protein>
<dbReference type="AlphaFoldDB" id="A0A8S4H8Z0"/>
<dbReference type="Proteomes" id="UP000779233">
    <property type="component" value="Unassembled WGS sequence"/>
</dbReference>
<gene>
    <name evidence="2" type="ORF">PVW1_120005300</name>
</gene>
<comment type="caution">
    <text evidence="2">The sequence shown here is derived from an EMBL/GenBank/DDBJ whole genome shotgun (WGS) entry which is preliminary data.</text>
</comment>
<dbReference type="EMBL" id="CAJZCX010000004">
    <property type="protein sequence ID" value="CAG9473013.1"/>
    <property type="molecule type" value="Genomic_DNA"/>
</dbReference>
<keyword evidence="1" id="KW-1133">Transmembrane helix</keyword>
<feature type="transmembrane region" description="Helical" evidence="1">
    <location>
        <begin position="138"/>
        <end position="156"/>
    </location>
</feature>
<sequence>MNYNLKENMRFHFVLKIITIVILIWIYDPYDYKYEFKKQLNHSNLSKNLPGHSKFKDIKNEKYVSTYGDLKKGKANELDAYKKKYKYRLGKKKGIAKLDCYFEKKVFDKIENVYDLADKFVDDKKSYKKEIFRKHGKVLITFALLPLLGLVIPGFFSKFNPLKEDWCLSNCLYKHEGSITDRKNFDTDAVAARNTHDQKGIFMAYINQDTWNIITTVNSVISYLLIILFLFVVIYILIKVIKYEKLKSCKSKMSVKEYYRFCKNLFI</sequence>
<keyword evidence="1" id="KW-0472">Membrane</keyword>
<evidence type="ECO:0000256" key="1">
    <source>
        <dbReference type="SAM" id="Phobius"/>
    </source>
</evidence>
<proteinExistence type="predicted"/>
<evidence type="ECO:0000313" key="2">
    <source>
        <dbReference type="EMBL" id="CAG9473013.1"/>
    </source>
</evidence>
<dbReference type="InterPro" id="IPR022139">
    <property type="entry name" value="Fam-L/Fam-M-like_plasmodium"/>
</dbReference>
<reference evidence="2" key="1">
    <citation type="submission" date="2021-09" db="EMBL/GenBank/DDBJ databases">
        <authorList>
            <consortium name="Pathogen Informatics"/>
        </authorList>
    </citation>
    <scope>NUCLEOTIDE SEQUENCE</scope>
    <source>
        <strain evidence="2">PvW1</strain>
    </source>
</reference>
<organism evidence="2 3">
    <name type="scientific">Plasmodium vivax</name>
    <name type="common">malaria parasite P. vivax</name>
    <dbReference type="NCBI Taxonomy" id="5855"/>
    <lineage>
        <taxon>Eukaryota</taxon>
        <taxon>Sar</taxon>
        <taxon>Alveolata</taxon>
        <taxon>Apicomplexa</taxon>
        <taxon>Aconoidasida</taxon>
        <taxon>Haemosporida</taxon>
        <taxon>Plasmodiidae</taxon>
        <taxon>Plasmodium</taxon>
        <taxon>Plasmodium (Plasmodium)</taxon>
    </lineage>
</organism>
<dbReference type="VEuPathDB" id="PlasmoDB:PVPAM_110059800"/>